<dbReference type="Gene3D" id="3.10.450.40">
    <property type="match status" value="1"/>
</dbReference>
<proteinExistence type="predicted"/>
<comment type="caution">
    <text evidence="1">The sequence shown here is derived from an EMBL/GenBank/DDBJ whole genome shotgun (WGS) entry which is preliminary data.</text>
</comment>
<evidence type="ECO:0000313" key="1">
    <source>
        <dbReference type="EMBL" id="GAG80520.1"/>
    </source>
</evidence>
<organism evidence="1">
    <name type="scientific">marine sediment metagenome</name>
    <dbReference type="NCBI Taxonomy" id="412755"/>
    <lineage>
        <taxon>unclassified sequences</taxon>
        <taxon>metagenomes</taxon>
        <taxon>ecological metagenomes</taxon>
    </lineage>
</organism>
<dbReference type="SUPFAM" id="SSF160719">
    <property type="entry name" value="gpW/gp25-like"/>
    <property type="match status" value="1"/>
</dbReference>
<dbReference type="EMBL" id="BART01017675">
    <property type="protein sequence ID" value="GAG80520.1"/>
    <property type="molecule type" value="Genomic_DNA"/>
</dbReference>
<dbReference type="AlphaFoldDB" id="X1ADF5"/>
<accession>X1ADF5</accession>
<sequence>MANILERFVKSTRGTDVQPHDYIPYISSIGDFKRIRNIDVILNSWNNILLTPLGSYIADPNFGSNLFKLIFEPADSGTVEAKLFTSSQEIRY</sequence>
<protein>
    <submittedName>
        <fullName evidence="1">Uncharacterized protein</fullName>
    </submittedName>
</protein>
<reference evidence="1" key="1">
    <citation type="journal article" date="2014" name="Front. Microbiol.">
        <title>High frequency of phylogenetically diverse reductive dehalogenase-homologous genes in deep subseafloor sedimentary metagenomes.</title>
        <authorList>
            <person name="Kawai M."/>
            <person name="Futagami T."/>
            <person name="Toyoda A."/>
            <person name="Takaki Y."/>
            <person name="Nishi S."/>
            <person name="Hori S."/>
            <person name="Arai W."/>
            <person name="Tsubouchi T."/>
            <person name="Morono Y."/>
            <person name="Uchiyama I."/>
            <person name="Ito T."/>
            <person name="Fujiyama A."/>
            <person name="Inagaki F."/>
            <person name="Takami H."/>
        </authorList>
    </citation>
    <scope>NUCLEOTIDE SEQUENCE</scope>
    <source>
        <strain evidence="1">Expedition CK06-06</strain>
    </source>
</reference>
<gene>
    <name evidence="1" type="ORF">S01H4_33555</name>
</gene>
<name>X1ADF5_9ZZZZ</name>